<keyword evidence="3" id="KW-0433">Leucine-rich repeat</keyword>
<dbReference type="SUPFAM" id="SSF52200">
    <property type="entry name" value="Toll/Interleukin receptor TIR domain"/>
    <property type="match status" value="2"/>
</dbReference>
<dbReference type="InterPro" id="IPR001611">
    <property type="entry name" value="Leu-rich_rpt"/>
</dbReference>
<dbReference type="InterPro" id="IPR000372">
    <property type="entry name" value="LRRNT"/>
</dbReference>
<dbReference type="SUPFAM" id="SSF52047">
    <property type="entry name" value="RNI-like"/>
    <property type="match status" value="1"/>
</dbReference>
<dbReference type="GO" id="GO:0016020">
    <property type="term" value="C:membrane"/>
    <property type="evidence" value="ECO:0007669"/>
    <property type="project" value="UniProtKB-SubCell"/>
</dbReference>
<evidence type="ECO:0000259" key="12">
    <source>
        <dbReference type="PROSITE" id="PS50104"/>
    </source>
</evidence>
<dbReference type="EMBL" id="JACVVK020000540">
    <property type="protein sequence ID" value="KAK7467775.1"/>
    <property type="molecule type" value="Genomic_DNA"/>
</dbReference>
<dbReference type="SMART" id="SM00369">
    <property type="entry name" value="LRR_TYP"/>
    <property type="match status" value="7"/>
</dbReference>
<proteinExistence type="inferred from homology"/>
<evidence type="ECO:0000256" key="8">
    <source>
        <dbReference type="ARBA" id="ARBA00023136"/>
    </source>
</evidence>
<protein>
    <recommendedName>
        <fullName evidence="12">TIR domain-containing protein</fullName>
    </recommendedName>
</protein>
<keyword evidence="4 10" id="KW-0812">Transmembrane</keyword>
<evidence type="ECO:0000256" key="9">
    <source>
        <dbReference type="ARBA" id="ARBA00023170"/>
    </source>
</evidence>
<gene>
    <name evidence="13" type="ORF">BaRGS_00037012</name>
</gene>
<comment type="caution">
    <text evidence="13">The sequence shown here is derived from an EMBL/GenBank/DDBJ whole genome shotgun (WGS) entry which is preliminary data.</text>
</comment>
<dbReference type="SMART" id="SM00082">
    <property type="entry name" value="LRRCT"/>
    <property type="match status" value="1"/>
</dbReference>
<evidence type="ECO:0000256" key="3">
    <source>
        <dbReference type="ARBA" id="ARBA00022614"/>
    </source>
</evidence>
<dbReference type="Gene3D" id="3.80.10.10">
    <property type="entry name" value="Ribonuclease Inhibitor"/>
    <property type="match status" value="3"/>
</dbReference>
<dbReference type="PANTHER" id="PTHR24366">
    <property type="entry name" value="IG(IMMUNOGLOBULIN) AND LRR(LEUCINE RICH REPEAT) DOMAINS"/>
    <property type="match status" value="1"/>
</dbReference>
<dbReference type="Gene3D" id="3.40.50.10140">
    <property type="entry name" value="Toll/interleukin-1 receptor homology (TIR) domain"/>
    <property type="match status" value="2"/>
</dbReference>
<dbReference type="PROSITE" id="PS50104">
    <property type="entry name" value="TIR"/>
    <property type="match status" value="2"/>
</dbReference>
<evidence type="ECO:0000256" key="10">
    <source>
        <dbReference type="SAM" id="Phobius"/>
    </source>
</evidence>
<evidence type="ECO:0000256" key="2">
    <source>
        <dbReference type="ARBA" id="ARBA00009634"/>
    </source>
</evidence>
<dbReference type="InterPro" id="IPR035897">
    <property type="entry name" value="Toll_tir_struct_dom_sf"/>
</dbReference>
<reference evidence="13 14" key="1">
    <citation type="journal article" date="2023" name="Sci. Data">
        <title>Genome assembly of the Korean intertidal mud-creeper Batillaria attramentaria.</title>
        <authorList>
            <person name="Patra A.K."/>
            <person name="Ho P.T."/>
            <person name="Jun S."/>
            <person name="Lee S.J."/>
            <person name="Kim Y."/>
            <person name="Won Y.J."/>
        </authorList>
    </citation>
    <scope>NUCLEOTIDE SEQUENCE [LARGE SCALE GENOMIC DNA]</scope>
    <source>
        <strain evidence="13">Wonlab-2016</strain>
    </source>
</reference>
<dbReference type="Pfam" id="PF13855">
    <property type="entry name" value="LRR_8"/>
    <property type="match status" value="3"/>
</dbReference>
<keyword evidence="14" id="KW-1185">Reference proteome</keyword>
<keyword evidence="6" id="KW-0677">Repeat</keyword>
<evidence type="ECO:0000256" key="6">
    <source>
        <dbReference type="ARBA" id="ARBA00022737"/>
    </source>
</evidence>
<dbReference type="Pfam" id="PF13676">
    <property type="entry name" value="TIR_2"/>
    <property type="match status" value="1"/>
</dbReference>
<feature type="chain" id="PRO_5044742156" description="TIR domain-containing protein" evidence="11">
    <location>
        <begin position="42"/>
        <end position="1295"/>
    </location>
</feature>
<dbReference type="SMART" id="SM00364">
    <property type="entry name" value="LRR_BAC"/>
    <property type="match status" value="5"/>
</dbReference>
<comment type="similarity">
    <text evidence="2">Belongs to the Toll-like receptor family.</text>
</comment>
<dbReference type="Proteomes" id="UP001519460">
    <property type="component" value="Unassembled WGS sequence"/>
</dbReference>
<keyword evidence="5 11" id="KW-0732">Signal</keyword>
<evidence type="ECO:0000256" key="4">
    <source>
        <dbReference type="ARBA" id="ARBA00022692"/>
    </source>
</evidence>
<feature type="transmembrane region" description="Helical" evidence="10">
    <location>
        <begin position="866"/>
        <end position="888"/>
    </location>
</feature>
<feature type="non-terminal residue" evidence="13">
    <location>
        <position position="1"/>
    </location>
</feature>
<dbReference type="InterPro" id="IPR000157">
    <property type="entry name" value="TIR_dom"/>
</dbReference>
<feature type="domain" description="TIR" evidence="12">
    <location>
        <begin position="1154"/>
        <end position="1291"/>
    </location>
</feature>
<keyword evidence="9" id="KW-0675">Receptor</keyword>
<evidence type="ECO:0000256" key="11">
    <source>
        <dbReference type="SAM" id="SignalP"/>
    </source>
</evidence>
<dbReference type="SMART" id="SM00013">
    <property type="entry name" value="LRRNT"/>
    <property type="match status" value="1"/>
</dbReference>
<evidence type="ECO:0000313" key="14">
    <source>
        <dbReference type="Proteomes" id="UP001519460"/>
    </source>
</evidence>
<feature type="signal peptide" evidence="11">
    <location>
        <begin position="1"/>
        <end position="41"/>
    </location>
</feature>
<name>A0ABD0JA83_9CAEN</name>
<dbReference type="PANTHER" id="PTHR24366:SF161">
    <property type="entry name" value="TIR DOMAIN-CONTAINING PROTEIN"/>
    <property type="match status" value="1"/>
</dbReference>
<evidence type="ECO:0000256" key="1">
    <source>
        <dbReference type="ARBA" id="ARBA00004479"/>
    </source>
</evidence>
<sequence>RVLRRRTTTPHSSMAIHQRVISLAARLLLILAHLQVHSVASSPVTRPTLPTTSFAPSPSYNSITGATEVPITNSAEDLKSTTASHVSIFSSEPQLTKCDWHYEEEKRNSLFSNGTHELVFHVMLYVIKPGQRRCYVTRNDLESKLDDTLETDIITGFAFACRDPGTELLFLENEEAEQLSGSSSPGGVGGPETEMNDLNMTQGTQYRFYPRNIQYFQSQNCRIHAKAVWIVGNMTDLRVFTAIGDRALDLAELENGDRYCEGFRNLVSFSIVSDCTLRDNLHYLTRCKGYLDNVVEMEFYNSSLTSFPEELSNTIPNLGSLQIQKNHLTSPVQFPWKPGFTHLPRNLTRTYQFNSQYNYENAFDMQPNLFRKILILSMNNITNLTHFQFSGEFQYISLEQNGLVEIPDPVFDNVPGLEFLSLAHNELQNIPEDLFASLRSLKRLDLQGNKLTRLPSDTFRNVLSLETLNLEDNQLEVLQDGLFTSLRELKKVMLRNNNIFAVSDGAFSTLSVKLTSIDLQHNPLKEVPPIVFMLPGLRTANLEHTDIEVLDFAEIDRRTEAYKLTGALKNPTPVNGIDFENIPGSMIHVSLKHSKLRTLVVYNGTEDTDMTFLLIVKHFTIHTEGSQLTCDCSILNVTHLLQKLKSTGRLTGTEPFLADWKCILPDGLSSRPLLGLSDDETHCPLEEDGDNDTSCPSGCRCYYRTSIYNIIVNCRNVGLTALPETVPAGTTELWLQNNKIQSLESRLYLQNTLILNLTSNNIRSLSMHVLGNMSVLTELDLKDNWLSSLPEGVADLEQLEYVRLSGNPFRCDCHTRWMKSWLLANQGLVQDWSDIKCSTDESEGRTFTSVADDDFICKTSASLGELAVPIAVPIWLFILAVSVVVFLFRKRIKVCLNIHSGPRSLFPESLSDDALYDVAVVCGFPALVWSLHNVVEPLENDYKCKVFFYSRDSFVGFTMLENVRHCVKNSRRLVVVQGKNWVKDDLLVSAIREALTKCRKDIVHFMTVLLHQIEDKDIGYQDIQEYTRRWNCIHTDDKHFTKKLVSHLKSGATGNRENTKHVKAVVPERIVLHDIVAAAETEQDAVRKKDKVEVDRKDFVRQISADSGIIDAKDNAHSRFGQTQNSEPPDYSTAVGLTSNLLNGTQEPEARNGNKKSVFVWCSFPDSVFAHKAIAEPLEKLGHTCILHHGDSLSDSVIQENIVHAVETCTRSIVVLSDRASRDKWVTFAFRVAFGRQRQSRDHRVAIATHDDVDFTKFVEDVQKTVKESVLLYEVDPWFRKRLVKFVEFDGLDIC</sequence>
<evidence type="ECO:0000256" key="7">
    <source>
        <dbReference type="ARBA" id="ARBA00022989"/>
    </source>
</evidence>
<dbReference type="InterPro" id="IPR000483">
    <property type="entry name" value="Cys-rich_flank_reg_C"/>
</dbReference>
<evidence type="ECO:0000313" key="13">
    <source>
        <dbReference type="EMBL" id="KAK7467775.1"/>
    </source>
</evidence>
<organism evidence="13 14">
    <name type="scientific">Batillaria attramentaria</name>
    <dbReference type="NCBI Taxonomy" id="370345"/>
    <lineage>
        <taxon>Eukaryota</taxon>
        <taxon>Metazoa</taxon>
        <taxon>Spiralia</taxon>
        <taxon>Lophotrochozoa</taxon>
        <taxon>Mollusca</taxon>
        <taxon>Gastropoda</taxon>
        <taxon>Caenogastropoda</taxon>
        <taxon>Sorbeoconcha</taxon>
        <taxon>Cerithioidea</taxon>
        <taxon>Batillariidae</taxon>
        <taxon>Batillaria</taxon>
    </lineage>
</organism>
<keyword evidence="8 10" id="KW-0472">Membrane</keyword>
<dbReference type="InterPro" id="IPR032675">
    <property type="entry name" value="LRR_dom_sf"/>
</dbReference>
<dbReference type="InterPro" id="IPR003591">
    <property type="entry name" value="Leu-rich_rpt_typical-subtyp"/>
</dbReference>
<feature type="domain" description="TIR" evidence="12">
    <location>
        <begin position="914"/>
        <end position="1048"/>
    </location>
</feature>
<evidence type="ECO:0000256" key="5">
    <source>
        <dbReference type="ARBA" id="ARBA00022729"/>
    </source>
</evidence>
<accession>A0ABD0JA83</accession>
<keyword evidence="7 10" id="KW-1133">Transmembrane helix</keyword>
<dbReference type="PROSITE" id="PS51450">
    <property type="entry name" value="LRR"/>
    <property type="match status" value="4"/>
</dbReference>
<comment type="subcellular location">
    <subcellularLocation>
        <location evidence="1">Membrane</location>
        <topology evidence="1">Single-pass type I membrane protein</topology>
    </subcellularLocation>
</comment>